<feature type="compositionally biased region" description="Polar residues" evidence="1">
    <location>
        <begin position="39"/>
        <end position="51"/>
    </location>
</feature>
<sequence length="87" mass="9513">MSGLAPTLIIVRVAYGKSATDSVQQETTIRFAERNSRQALGTGTVQANADVQTRHQSESSESENIATPEDKMSENRMVAAVWRLKSC</sequence>
<gene>
    <name evidence="2" type="ORF">AAF712_009043</name>
</gene>
<feature type="region of interest" description="Disordered" evidence="1">
    <location>
        <begin position="39"/>
        <end position="73"/>
    </location>
</feature>
<keyword evidence="3" id="KW-1185">Reference proteome</keyword>
<proteinExistence type="predicted"/>
<dbReference type="Proteomes" id="UP001437256">
    <property type="component" value="Unassembled WGS sequence"/>
</dbReference>
<evidence type="ECO:0000313" key="3">
    <source>
        <dbReference type="Proteomes" id="UP001437256"/>
    </source>
</evidence>
<reference evidence="2 3" key="1">
    <citation type="submission" date="2024-05" db="EMBL/GenBank/DDBJ databases">
        <title>A draft genome resource for the thread blight pathogen Marasmius tenuissimus strain MS-2.</title>
        <authorList>
            <person name="Yulfo-Soto G.E."/>
            <person name="Baruah I.K."/>
            <person name="Amoako-Attah I."/>
            <person name="Bukari Y."/>
            <person name="Meinhardt L.W."/>
            <person name="Bailey B.A."/>
            <person name="Cohen S.P."/>
        </authorList>
    </citation>
    <scope>NUCLEOTIDE SEQUENCE [LARGE SCALE GENOMIC DNA]</scope>
    <source>
        <strain evidence="2 3">MS-2</strain>
    </source>
</reference>
<dbReference type="EMBL" id="JBBXMP010000069">
    <property type="protein sequence ID" value="KAL0063975.1"/>
    <property type="molecule type" value="Genomic_DNA"/>
</dbReference>
<protein>
    <submittedName>
        <fullName evidence="2">Uncharacterized protein</fullName>
    </submittedName>
</protein>
<evidence type="ECO:0000313" key="2">
    <source>
        <dbReference type="EMBL" id="KAL0063975.1"/>
    </source>
</evidence>
<accession>A0ABR2ZQM0</accession>
<organism evidence="2 3">
    <name type="scientific">Marasmius tenuissimus</name>
    <dbReference type="NCBI Taxonomy" id="585030"/>
    <lineage>
        <taxon>Eukaryota</taxon>
        <taxon>Fungi</taxon>
        <taxon>Dikarya</taxon>
        <taxon>Basidiomycota</taxon>
        <taxon>Agaricomycotina</taxon>
        <taxon>Agaricomycetes</taxon>
        <taxon>Agaricomycetidae</taxon>
        <taxon>Agaricales</taxon>
        <taxon>Marasmiineae</taxon>
        <taxon>Marasmiaceae</taxon>
        <taxon>Marasmius</taxon>
    </lineage>
</organism>
<comment type="caution">
    <text evidence="2">The sequence shown here is derived from an EMBL/GenBank/DDBJ whole genome shotgun (WGS) entry which is preliminary data.</text>
</comment>
<name>A0ABR2ZQM0_9AGAR</name>
<evidence type="ECO:0000256" key="1">
    <source>
        <dbReference type="SAM" id="MobiDB-lite"/>
    </source>
</evidence>